<organism evidence="2 3">
    <name type="scientific">Candidatus Solincola sediminis</name>
    <dbReference type="NCBI Taxonomy" id="1797199"/>
    <lineage>
        <taxon>Bacteria</taxon>
        <taxon>Bacillati</taxon>
        <taxon>Actinomycetota</taxon>
        <taxon>Candidatus Geothermincolia</taxon>
        <taxon>Candidatus Geothermincolales</taxon>
        <taxon>Candidatus Geothermincolaceae</taxon>
        <taxon>Candidatus Solincola</taxon>
    </lineage>
</organism>
<dbReference type="STRING" id="1797197.A2Y75_04455"/>
<dbReference type="Proteomes" id="UP000177876">
    <property type="component" value="Unassembled WGS sequence"/>
</dbReference>
<evidence type="ECO:0000256" key="1">
    <source>
        <dbReference type="SAM" id="Coils"/>
    </source>
</evidence>
<feature type="coiled-coil region" evidence="1">
    <location>
        <begin position="26"/>
        <end position="76"/>
    </location>
</feature>
<gene>
    <name evidence="2" type="ORF">A2Y75_04455</name>
</gene>
<proteinExistence type="predicted"/>
<accession>A0A1F2WGI1</accession>
<sequence length="107" mass="12542">MGSMIEKLSLVKEAEEKAGQTRLYYERMAKEAITKASEEAESIKEKEEAKAREQGEMEMKNIIENANKEAEELRIEYMYDRIRLREVVVERRQNAIAFLVERLVEGD</sequence>
<dbReference type="EMBL" id="MELK01000050">
    <property type="protein sequence ID" value="OFW55975.1"/>
    <property type="molecule type" value="Genomic_DNA"/>
</dbReference>
<dbReference type="AlphaFoldDB" id="A0A1F2WGI1"/>
<evidence type="ECO:0000313" key="3">
    <source>
        <dbReference type="Proteomes" id="UP000177876"/>
    </source>
</evidence>
<protein>
    <recommendedName>
        <fullName evidence="4">V-type ATP synthase subunit H</fullName>
    </recommendedName>
</protein>
<keyword evidence="1" id="KW-0175">Coiled coil</keyword>
<evidence type="ECO:0000313" key="2">
    <source>
        <dbReference type="EMBL" id="OFW55975.1"/>
    </source>
</evidence>
<name>A0A1F2WGI1_9ACTN</name>
<evidence type="ECO:0008006" key="4">
    <source>
        <dbReference type="Google" id="ProtNLM"/>
    </source>
</evidence>
<comment type="caution">
    <text evidence="2">The sequence shown here is derived from an EMBL/GenBank/DDBJ whole genome shotgun (WGS) entry which is preliminary data.</text>
</comment>
<reference evidence="2 3" key="1">
    <citation type="journal article" date="2016" name="Nat. Commun.">
        <title>Thousands of microbial genomes shed light on interconnected biogeochemical processes in an aquifer system.</title>
        <authorList>
            <person name="Anantharaman K."/>
            <person name="Brown C.T."/>
            <person name="Hug L.A."/>
            <person name="Sharon I."/>
            <person name="Castelle C.J."/>
            <person name="Probst A.J."/>
            <person name="Thomas B.C."/>
            <person name="Singh A."/>
            <person name="Wilkins M.J."/>
            <person name="Karaoz U."/>
            <person name="Brodie E.L."/>
            <person name="Williams K.H."/>
            <person name="Hubbard S.S."/>
            <person name="Banfield J.F."/>
        </authorList>
    </citation>
    <scope>NUCLEOTIDE SEQUENCE [LARGE SCALE GENOMIC DNA]</scope>
</reference>